<dbReference type="Proteomes" id="UP000092460">
    <property type="component" value="Unassembled WGS sequence"/>
</dbReference>
<organism evidence="1 2">
    <name type="scientific">Glossina palpalis gambiensis</name>
    <dbReference type="NCBI Taxonomy" id="67801"/>
    <lineage>
        <taxon>Eukaryota</taxon>
        <taxon>Metazoa</taxon>
        <taxon>Ecdysozoa</taxon>
        <taxon>Arthropoda</taxon>
        <taxon>Hexapoda</taxon>
        <taxon>Insecta</taxon>
        <taxon>Pterygota</taxon>
        <taxon>Neoptera</taxon>
        <taxon>Endopterygota</taxon>
        <taxon>Diptera</taxon>
        <taxon>Brachycera</taxon>
        <taxon>Muscomorpha</taxon>
        <taxon>Hippoboscoidea</taxon>
        <taxon>Glossinidae</taxon>
        <taxon>Glossina</taxon>
    </lineage>
</organism>
<evidence type="ECO:0000313" key="1">
    <source>
        <dbReference type="EnsemblMetazoa" id="GPPI033821-PA"/>
    </source>
</evidence>
<sequence length="239" mass="26849">METVTLSETHTAKCAYHCFLLPFLFYFANSEQVFRKNLPQFSAIRPDELSSNRTWNLSCADKIYYHFCKRLVAGLIGRCSAGAAKTLFADFRALSEAEVFRNAAAQALKPVVTVLVAATGERNIFVKSSVILALKVKPFPEDVGVSFDFVVLPKRFADEGPLPKTNTTEYNGFRVRALYKHSQLIVIFEEDNALINEIVTGNSAAQISAFLVNEHQRTLPMVTLKYVCKIEAHQYNILE</sequence>
<dbReference type="AlphaFoldDB" id="A0A1B0BLG6"/>
<dbReference type="EMBL" id="JXJN01016342">
    <property type="status" value="NOT_ANNOTATED_CDS"/>
    <property type="molecule type" value="Genomic_DNA"/>
</dbReference>
<name>A0A1B0BLG6_9MUSC</name>
<protein>
    <submittedName>
        <fullName evidence="1">Uncharacterized protein</fullName>
    </submittedName>
</protein>
<evidence type="ECO:0000313" key="2">
    <source>
        <dbReference type="Proteomes" id="UP000092460"/>
    </source>
</evidence>
<dbReference type="VEuPathDB" id="VectorBase:GPPI033821"/>
<dbReference type="EnsemblMetazoa" id="GPPI033821-RA">
    <property type="protein sequence ID" value="GPPI033821-PA"/>
    <property type="gene ID" value="GPPI033821"/>
</dbReference>
<keyword evidence="2" id="KW-1185">Reference proteome</keyword>
<reference evidence="1" key="2">
    <citation type="submission" date="2020-05" db="UniProtKB">
        <authorList>
            <consortium name="EnsemblMetazoa"/>
        </authorList>
    </citation>
    <scope>IDENTIFICATION</scope>
    <source>
        <strain evidence="1">IAEA</strain>
    </source>
</reference>
<reference evidence="2" key="1">
    <citation type="submission" date="2015-01" db="EMBL/GenBank/DDBJ databases">
        <authorList>
            <person name="Aksoy S."/>
            <person name="Warren W."/>
            <person name="Wilson R.K."/>
        </authorList>
    </citation>
    <scope>NUCLEOTIDE SEQUENCE [LARGE SCALE GENOMIC DNA]</scope>
    <source>
        <strain evidence="2">IAEA</strain>
    </source>
</reference>
<accession>A0A1B0BLG6</accession>
<proteinExistence type="predicted"/>